<name>A0A2I0URQ8_LIMLA</name>
<dbReference type="PANTHER" id="PTHR33332">
    <property type="entry name" value="REVERSE TRANSCRIPTASE DOMAIN-CONTAINING PROTEIN"/>
    <property type="match status" value="1"/>
</dbReference>
<keyword evidence="2" id="KW-0695">RNA-directed DNA polymerase</keyword>
<dbReference type="InterPro" id="IPR000477">
    <property type="entry name" value="RT_dom"/>
</dbReference>
<proteinExistence type="predicted"/>
<dbReference type="Proteomes" id="UP000233556">
    <property type="component" value="Unassembled WGS sequence"/>
</dbReference>
<accession>A0A2I0URQ8</accession>
<sequence length="113" mass="12828">MRGTLIKFADDTHQTLIKFADDTKLGGEVDTSEGRTILQTDMDSLEEWASKNSMNLNKAKYKVLHLGQNNQRVQCRLRFVWLGSSLAERDLGVLVSNKQCCILGCIHRDIMSR</sequence>
<feature type="domain" description="Reverse transcriptase" evidence="1">
    <location>
        <begin position="1"/>
        <end position="86"/>
    </location>
</feature>
<reference evidence="3" key="2">
    <citation type="submission" date="2017-12" db="EMBL/GenBank/DDBJ databases">
        <title>Genome sequence of the Bar-tailed Godwit (Limosa lapponica baueri).</title>
        <authorList>
            <person name="Lima N.C.B."/>
            <person name="Parody-Merino A.M."/>
            <person name="Battley P.F."/>
            <person name="Fidler A.E."/>
            <person name="Prosdocimi F."/>
        </authorList>
    </citation>
    <scope>NUCLEOTIDE SEQUENCE [LARGE SCALE GENOMIC DNA]</scope>
</reference>
<keyword evidence="3" id="KW-1185">Reference proteome</keyword>
<evidence type="ECO:0000259" key="1">
    <source>
        <dbReference type="PROSITE" id="PS50878"/>
    </source>
</evidence>
<dbReference type="GO" id="GO:0003964">
    <property type="term" value="F:RNA-directed DNA polymerase activity"/>
    <property type="evidence" value="ECO:0007669"/>
    <property type="project" value="UniProtKB-KW"/>
</dbReference>
<evidence type="ECO:0000313" key="3">
    <source>
        <dbReference type="Proteomes" id="UP000233556"/>
    </source>
</evidence>
<organism evidence="2 3">
    <name type="scientific">Limosa lapponica baueri</name>
    <dbReference type="NCBI Taxonomy" id="1758121"/>
    <lineage>
        <taxon>Eukaryota</taxon>
        <taxon>Metazoa</taxon>
        <taxon>Chordata</taxon>
        <taxon>Craniata</taxon>
        <taxon>Vertebrata</taxon>
        <taxon>Euteleostomi</taxon>
        <taxon>Archelosauria</taxon>
        <taxon>Archosauria</taxon>
        <taxon>Dinosauria</taxon>
        <taxon>Saurischia</taxon>
        <taxon>Theropoda</taxon>
        <taxon>Coelurosauria</taxon>
        <taxon>Aves</taxon>
        <taxon>Neognathae</taxon>
        <taxon>Neoaves</taxon>
        <taxon>Charadriiformes</taxon>
        <taxon>Scolopacidae</taxon>
        <taxon>Limosa</taxon>
    </lineage>
</organism>
<dbReference type="EMBL" id="KZ505647">
    <property type="protein sequence ID" value="PKU48734.1"/>
    <property type="molecule type" value="Genomic_DNA"/>
</dbReference>
<keyword evidence="2" id="KW-0808">Transferase</keyword>
<gene>
    <name evidence="2" type="ORF">llap_910</name>
</gene>
<protein>
    <submittedName>
        <fullName evidence="2">Rna-directed dna polymerase from mobile element jockey-like</fullName>
    </submittedName>
</protein>
<keyword evidence="2" id="KW-0548">Nucleotidyltransferase</keyword>
<evidence type="ECO:0000313" key="2">
    <source>
        <dbReference type="EMBL" id="PKU48734.1"/>
    </source>
</evidence>
<dbReference type="AlphaFoldDB" id="A0A2I0URQ8"/>
<reference evidence="3" key="1">
    <citation type="submission" date="2017-11" db="EMBL/GenBank/DDBJ databases">
        <authorList>
            <person name="Lima N.C."/>
            <person name="Parody-Merino A.M."/>
            <person name="Battley P.F."/>
            <person name="Fidler A.E."/>
            <person name="Prosdocimi F."/>
        </authorList>
    </citation>
    <scope>NUCLEOTIDE SEQUENCE [LARGE SCALE GENOMIC DNA]</scope>
</reference>
<dbReference type="OrthoDB" id="10056483at2759"/>
<dbReference type="PROSITE" id="PS50878">
    <property type="entry name" value="RT_POL"/>
    <property type="match status" value="1"/>
</dbReference>